<sequence>PQVTPGPAEPGEYLGHPCHAWLQPGESQREQGWGRRRGAETLSVNVCVCLVGVDYMNWENFES</sequence>
<proteinExistence type="predicted"/>
<evidence type="ECO:0000313" key="2">
    <source>
        <dbReference type="Proteomes" id="UP000694409"/>
    </source>
</evidence>
<dbReference type="Proteomes" id="UP000694409">
    <property type="component" value="Unassembled WGS sequence"/>
</dbReference>
<reference evidence="1" key="2">
    <citation type="submission" date="2025-09" db="UniProtKB">
        <authorList>
            <consortium name="Ensembl"/>
        </authorList>
    </citation>
    <scope>IDENTIFICATION</scope>
</reference>
<dbReference type="AlphaFoldDB" id="A0A8C9NDF7"/>
<dbReference type="Ensembl" id="ENSSCAT00000020104.1">
    <property type="protein sequence ID" value="ENSSCAP00000017958.1"/>
    <property type="gene ID" value="ENSSCAG00000013029.1"/>
</dbReference>
<organism evidence="1 2">
    <name type="scientific">Serinus canaria</name>
    <name type="common">Island canary</name>
    <name type="synonym">Fringilla canaria</name>
    <dbReference type="NCBI Taxonomy" id="9135"/>
    <lineage>
        <taxon>Eukaryota</taxon>
        <taxon>Metazoa</taxon>
        <taxon>Chordata</taxon>
        <taxon>Craniata</taxon>
        <taxon>Vertebrata</taxon>
        <taxon>Euteleostomi</taxon>
        <taxon>Archelosauria</taxon>
        <taxon>Archosauria</taxon>
        <taxon>Dinosauria</taxon>
        <taxon>Saurischia</taxon>
        <taxon>Theropoda</taxon>
        <taxon>Coelurosauria</taxon>
        <taxon>Aves</taxon>
        <taxon>Neognathae</taxon>
        <taxon>Neoaves</taxon>
        <taxon>Telluraves</taxon>
        <taxon>Australaves</taxon>
        <taxon>Passeriformes</taxon>
        <taxon>Passeroidea</taxon>
        <taxon>Fringillidae</taxon>
        <taxon>Carduelinae</taxon>
        <taxon>Serinus</taxon>
    </lineage>
</organism>
<keyword evidence="2" id="KW-1185">Reference proteome</keyword>
<reference evidence="1" key="1">
    <citation type="submission" date="2025-08" db="UniProtKB">
        <authorList>
            <consortium name="Ensembl"/>
        </authorList>
    </citation>
    <scope>IDENTIFICATION</scope>
</reference>
<evidence type="ECO:0000313" key="1">
    <source>
        <dbReference type="Ensembl" id="ENSSCAP00000017958.1"/>
    </source>
</evidence>
<accession>A0A8C9NDF7</accession>
<protein>
    <submittedName>
        <fullName evidence="1">Uncharacterized protein</fullName>
    </submittedName>
</protein>
<name>A0A8C9NDF7_SERCA</name>